<keyword evidence="14" id="KW-0378">Hydrolase</keyword>
<evidence type="ECO:0000256" key="29">
    <source>
        <dbReference type="ARBA" id="ARBA00073611"/>
    </source>
</evidence>
<dbReference type="CDD" id="cd05739">
    <property type="entry name" value="IgI_3_RPTP_IIa_LAR_like"/>
    <property type="match status" value="1"/>
</dbReference>
<evidence type="ECO:0000256" key="20">
    <source>
        <dbReference type="ARBA" id="ARBA00023157"/>
    </source>
</evidence>
<dbReference type="PRINTS" id="PR00014">
    <property type="entry name" value="FNTYPEIII"/>
</dbReference>
<evidence type="ECO:0000259" key="35">
    <source>
        <dbReference type="PROSITE" id="PS50835"/>
    </source>
</evidence>
<keyword evidence="16" id="KW-0904">Protein phosphatase</keyword>
<keyword evidence="12 32" id="KW-0732">Signal</keyword>
<dbReference type="GO" id="GO:0050808">
    <property type="term" value="P:synapse organization"/>
    <property type="evidence" value="ECO:0007669"/>
    <property type="project" value="UniProtKB-ARBA"/>
</dbReference>
<feature type="domain" description="Fibronectin type-III" evidence="36">
    <location>
        <begin position="725"/>
        <end position="820"/>
    </location>
</feature>
<dbReference type="GO" id="GO:0007155">
    <property type="term" value="P:cell adhesion"/>
    <property type="evidence" value="ECO:0007669"/>
    <property type="project" value="UniProtKB-KW"/>
</dbReference>
<dbReference type="GeneTree" id="ENSGT00940000153617"/>
<dbReference type="FunFam" id="3.90.190.10:FF:000002">
    <property type="entry name" value="receptor-type tyrosine-protein phosphatase delta isoform X2"/>
    <property type="match status" value="1"/>
</dbReference>
<feature type="region of interest" description="Disordered" evidence="30">
    <location>
        <begin position="407"/>
        <end position="427"/>
    </location>
</feature>
<dbReference type="FunFam" id="3.90.190.10:FF:000001">
    <property type="entry name" value="Receptor-type tyrosine-protein phosphatase F isoform A"/>
    <property type="match status" value="1"/>
</dbReference>
<dbReference type="GO" id="GO:0008201">
    <property type="term" value="F:heparin binding"/>
    <property type="evidence" value="ECO:0007669"/>
    <property type="project" value="UniProtKB-KW"/>
</dbReference>
<feature type="transmembrane region" description="Helical" evidence="31">
    <location>
        <begin position="1169"/>
        <end position="1192"/>
    </location>
</feature>
<dbReference type="Pfam" id="PF13927">
    <property type="entry name" value="Ig_3"/>
    <property type="match status" value="1"/>
</dbReference>
<evidence type="ECO:0000256" key="18">
    <source>
        <dbReference type="ARBA" id="ARBA00023018"/>
    </source>
</evidence>
<dbReference type="Pfam" id="PF00102">
    <property type="entry name" value="Y_phosphatase"/>
    <property type="match status" value="2"/>
</dbReference>
<dbReference type="CDD" id="cd14624">
    <property type="entry name" value="R-PTPc-D-1"/>
    <property type="match status" value="1"/>
</dbReference>
<dbReference type="FunFam" id="2.60.40.10:FF:000015">
    <property type="entry name" value="receptor-type tyrosine-protein phosphatase delta isoform X2"/>
    <property type="match status" value="1"/>
</dbReference>
<dbReference type="InterPro" id="IPR000242">
    <property type="entry name" value="PTP_cat"/>
</dbReference>
<keyword evidence="11 31" id="KW-0812">Transmembrane</keyword>
<dbReference type="PRINTS" id="PR00700">
    <property type="entry name" value="PRTYPHPHTASE"/>
</dbReference>
<dbReference type="Bgee" id="ENSXETG00000011833">
    <property type="expression patterns" value="Expressed in brain and 14 other cell types or tissues"/>
</dbReference>
<feature type="domain" description="Tyrosine-protein phosphatase" evidence="33">
    <location>
        <begin position="1551"/>
        <end position="1810"/>
    </location>
</feature>
<dbReference type="InterPro" id="IPR003961">
    <property type="entry name" value="FN3_dom"/>
</dbReference>
<dbReference type="InterPro" id="IPR003598">
    <property type="entry name" value="Ig_sub2"/>
</dbReference>
<feature type="domain" description="Tyrosine-protein phosphatase" evidence="33">
    <location>
        <begin position="1264"/>
        <end position="1519"/>
    </location>
</feature>
<evidence type="ECO:0000256" key="11">
    <source>
        <dbReference type="ARBA" id="ARBA00022692"/>
    </source>
</evidence>
<comment type="subcellular location">
    <subcellularLocation>
        <location evidence="1">Cell membrane</location>
        <topology evidence="1">Single-pass type I membrane protein</topology>
    </subcellularLocation>
    <subcellularLocation>
        <location evidence="4">Cell projection</location>
        <location evidence="4">Axon</location>
    </subcellularLocation>
    <subcellularLocation>
        <location evidence="5">Cell projection</location>
        <location evidence="5">Growth cone</location>
    </subcellularLocation>
    <subcellularLocation>
        <location evidence="2">Cytoplasmic vesicle</location>
        <location evidence="2">Secretory vesicle</location>
        <location evidence="2">Synaptic vesicle membrane</location>
    </subcellularLocation>
    <subcellularLocation>
        <location evidence="3">Perikaryon</location>
    </subcellularLocation>
    <subcellularLocation>
        <location evidence="27">Postsynaptic density</location>
    </subcellularLocation>
    <subcellularLocation>
        <location evidence="26">Synapse</location>
        <location evidence="26">Synaptosome</location>
    </subcellularLocation>
</comment>
<comment type="similarity">
    <text evidence="6">Belongs to the protein-tyrosine phosphatase family. Receptor class 2A subfamily.</text>
</comment>
<dbReference type="PROSITE" id="PS50056">
    <property type="entry name" value="TYR_PHOSPHATASE_2"/>
    <property type="match status" value="2"/>
</dbReference>
<feature type="chain" id="PRO_5030155109" description="Receptor-type tyrosine-protein phosphatase S" evidence="32">
    <location>
        <begin position="28"/>
        <end position="1819"/>
    </location>
</feature>
<dbReference type="SUPFAM" id="SSF52799">
    <property type="entry name" value="(Phosphotyrosine protein) phosphatases II"/>
    <property type="match status" value="2"/>
</dbReference>
<evidence type="ECO:0000256" key="28">
    <source>
        <dbReference type="ARBA" id="ARBA00051722"/>
    </source>
</evidence>
<feature type="domain" description="Ig-like" evidence="35">
    <location>
        <begin position="133"/>
        <end position="228"/>
    </location>
</feature>
<dbReference type="InterPro" id="IPR016130">
    <property type="entry name" value="Tyr_Pase_AS"/>
</dbReference>
<keyword evidence="19 31" id="KW-0472">Membrane</keyword>
<dbReference type="FunFam" id="2.60.40.10:FF:000066">
    <property type="entry name" value="receptor-type tyrosine-protein phosphatase delta isoform X1"/>
    <property type="match status" value="1"/>
</dbReference>
<keyword evidence="8" id="KW-1003">Cell membrane</keyword>
<evidence type="ECO:0000256" key="10">
    <source>
        <dbReference type="ARBA" id="ARBA00022674"/>
    </source>
</evidence>
<keyword evidence="10" id="KW-0358">Heparin-binding</keyword>
<keyword evidence="22" id="KW-0325">Glycoprotein</keyword>
<feature type="compositionally biased region" description="Basic and acidic residues" evidence="30">
    <location>
        <begin position="1217"/>
        <end position="1226"/>
    </location>
</feature>
<evidence type="ECO:0000256" key="19">
    <source>
        <dbReference type="ARBA" id="ARBA00023136"/>
    </source>
</evidence>
<protein>
    <recommendedName>
        <fullName evidence="29">Receptor-type tyrosine-protein phosphatase S</fullName>
        <ecNumber evidence="7">3.1.3.48</ecNumber>
    </recommendedName>
</protein>
<keyword evidence="9" id="KW-0771">Synaptosome</keyword>
<dbReference type="InterPro" id="IPR007110">
    <property type="entry name" value="Ig-like_dom"/>
</dbReference>
<feature type="domain" description="Fibronectin type-III" evidence="36">
    <location>
        <begin position="922"/>
        <end position="1008"/>
    </location>
</feature>
<keyword evidence="20" id="KW-1015">Disulfide bond</keyword>
<feature type="region of interest" description="Disordered" evidence="30">
    <location>
        <begin position="1199"/>
        <end position="1226"/>
    </location>
</feature>
<evidence type="ECO:0000256" key="14">
    <source>
        <dbReference type="ARBA" id="ARBA00022801"/>
    </source>
</evidence>
<feature type="domain" description="Ig-like" evidence="35">
    <location>
        <begin position="31"/>
        <end position="121"/>
    </location>
</feature>
<keyword evidence="23" id="KW-0966">Cell projection</keyword>
<dbReference type="Xenbase" id="XB-GENE-478374">
    <property type="gene designation" value="ptprd"/>
</dbReference>
<feature type="compositionally biased region" description="Basic and acidic residues" evidence="30">
    <location>
        <begin position="1199"/>
        <end position="1208"/>
    </location>
</feature>
<evidence type="ECO:0000256" key="5">
    <source>
        <dbReference type="ARBA" id="ARBA00004624"/>
    </source>
</evidence>
<dbReference type="SMART" id="SM00408">
    <property type="entry name" value="IGc2"/>
    <property type="match status" value="3"/>
</dbReference>
<dbReference type="PROSITE" id="PS50835">
    <property type="entry name" value="IG_LIKE"/>
    <property type="match status" value="3"/>
</dbReference>
<dbReference type="SUPFAM" id="SSF48726">
    <property type="entry name" value="Immunoglobulin"/>
    <property type="match status" value="3"/>
</dbReference>
<feature type="domain" description="Fibronectin type-III" evidence="36">
    <location>
        <begin position="823"/>
        <end position="918"/>
    </location>
</feature>
<dbReference type="Pfam" id="PF07679">
    <property type="entry name" value="I-set"/>
    <property type="match status" value="2"/>
</dbReference>
<dbReference type="SUPFAM" id="SSF49265">
    <property type="entry name" value="Fibronectin type III"/>
    <property type="match status" value="4"/>
</dbReference>
<evidence type="ECO:0000256" key="32">
    <source>
        <dbReference type="SAM" id="SignalP"/>
    </source>
</evidence>
<name>A0A6I8PYJ1_XENTR</name>
<keyword evidence="25" id="KW-0968">Cytoplasmic vesicle</keyword>
<keyword evidence="13" id="KW-0677">Repeat</keyword>
<dbReference type="Gene3D" id="2.60.40.10">
    <property type="entry name" value="Immunoglobulins"/>
    <property type="match status" value="10"/>
</dbReference>
<dbReference type="PANTHER" id="PTHR46957:SF11">
    <property type="entry name" value="PROTEIN-TYROSINE-PHOSPHATASE"/>
    <property type="match status" value="1"/>
</dbReference>
<dbReference type="GO" id="GO:0004725">
    <property type="term" value="F:protein tyrosine phosphatase activity"/>
    <property type="evidence" value="ECO:0007669"/>
    <property type="project" value="UniProtKB-EC"/>
</dbReference>
<organism evidence="37">
    <name type="scientific">Xenopus tropicalis</name>
    <name type="common">Western clawed frog</name>
    <name type="synonym">Silurana tropicalis</name>
    <dbReference type="NCBI Taxonomy" id="8364"/>
    <lineage>
        <taxon>Eukaryota</taxon>
        <taxon>Metazoa</taxon>
        <taxon>Chordata</taxon>
        <taxon>Craniata</taxon>
        <taxon>Vertebrata</taxon>
        <taxon>Euteleostomi</taxon>
        <taxon>Amphibia</taxon>
        <taxon>Batrachia</taxon>
        <taxon>Anura</taxon>
        <taxon>Pipoidea</taxon>
        <taxon>Pipidae</taxon>
        <taxon>Xenopodinae</taxon>
        <taxon>Xenopus</taxon>
        <taxon>Silurana</taxon>
    </lineage>
</organism>
<evidence type="ECO:0000256" key="31">
    <source>
        <dbReference type="SAM" id="Phobius"/>
    </source>
</evidence>
<dbReference type="FunFam" id="2.60.40.10:FF:000036">
    <property type="entry name" value="receptor-type tyrosine-protein phosphatase delta isoform X1"/>
    <property type="match status" value="1"/>
</dbReference>
<reference evidence="37" key="1">
    <citation type="journal article" date="2010" name="Science">
        <title>The genome of the Western clawed frog Xenopus tropicalis.</title>
        <authorList>
            <person name="Hellsten U."/>
            <person name="Harland R.M."/>
            <person name="Gilchrist M.J."/>
            <person name="Hendrix D."/>
            <person name="Jurka J."/>
            <person name="Kapitonov V."/>
            <person name="Ovcharenko I."/>
            <person name="Putnam N.H."/>
            <person name="Shu S."/>
            <person name="Taher L."/>
            <person name="Blitz I.L."/>
            <person name="Blumberg B."/>
            <person name="Dichmann D.S."/>
            <person name="Dubchak I."/>
            <person name="Amaya E."/>
            <person name="Detter J.C."/>
            <person name="Fletcher R."/>
            <person name="Gerhard D.S."/>
            <person name="Goodstein D."/>
            <person name="Graves T."/>
            <person name="Grigoriev I.V."/>
            <person name="Grimwood J."/>
            <person name="Kawashima T."/>
            <person name="Lindquist E."/>
            <person name="Lucas S.M."/>
            <person name="Mead P.E."/>
            <person name="Mitros T."/>
            <person name="Ogino H."/>
            <person name="Ohta Y."/>
            <person name="Poliakov A.V."/>
            <person name="Pollet N."/>
            <person name="Robert J."/>
            <person name="Salamov A."/>
            <person name="Sater A.K."/>
            <person name="Schmutz J."/>
            <person name="Terry A."/>
            <person name="Vize P.D."/>
            <person name="Warren W.C."/>
            <person name="Wells D."/>
            <person name="Wills A."/>
            <person name="Wilson R.K."/>
            <person name="Zimmerman L.B."/>
            <person name="Zorn A.M."/>
            <person name="Grainger R."/>
            <person name="Grammer T."/>
            <person name="Khokha M.K."/>
            <person name="Richardson P.M."/>
            <person name="Rokhsar D.S."/>
        </authorList>
    </citation>
    <scope>NUCLEOTIDE SEQUENCE [LARGE SCALE GENOMIC DNA]</scope>
    <source>
        <strain evidence="37">Nigerian</strain>
    </source>
</reference>
<dbReference type="GO" id="GO:0030672">
    <property type="term" value="C:synaptic vesicle membrane"/>
    <property type="evidence" value="ECO:0007669"/>
    <property type="project" value="UniProtKB-SubCell"/>
</dbReference>
<evidence type="ECO:0000256" key="13">
    <source>
        <dbReference type="ARBA" id="ARBA00022737"/>
    </source>
</evidence>
<dbReference type="SMART" id="SM00194">
    <property type="entry name" value="PTPc"/>
    <property type="match status" value="2"/>
</dbReference>
<dbReference type="CDD" id="cd00063">
    <property type="entry name" value="FN3"/>
    <property type="match status" value="7"/>
</dbReference>
<evidence type="ECO:0000256" key="6">
    <source>
        <dbReference type="ARBA" id="ARBA00010504"/>
    </source>
</evidence>
<feature type="domain" description="Fibronectin type-III" evidence="36">
    <location>
        <begin position="616"/>
        <end position="724"/>
    </location>
</feature>
<reference evidence="37" key="2">
    <citation type="submission" date="2020-05" db="UniProtKB">
        <authorList>
            <consortium name="Ensembl"/>
        </authorList>
    </citation>
    <scope>IDENTIFICATION</scope>
</reference>
<feature type="signal peptide" evidence="32">
    <location>
        <begin position="1"/>
        <end position="27"/>
    </location>
</feature>
<evidence type="ECO:0000256" key="7">
    <source>
        <dbReference type="ARBA" id="ARBA00013064"/>
    </source>
</evidence>
<evidence type="ECO:0000256" key="12">
    <source>
        <dbReference type="ARBA" id="ARBA00022729"/>
    </source>
</evidence>
<dbReference type="EC" id="3.1.3.48" evidence="7"/>
<feature type="domain" description="Fibronectin type-III" evidence="36">
    <location>
        <begin position="522"/>
        <end position="611"/>
    </location>
</feature>
<dbReference type="InterPro" id="IPR013783">
    <property type="entry name" value="Ig-like_fold"/>
</dbReference>
<evidence type="ECO:0000256" key="27">
    <source>
        <dbReference type="ARBA" id="ARBA00034105"/>
    </source>
</evidence>
<dbReference type="GO" id="GO:0014069">
    <property type="term" value="C:postsynaptic density"/>
    <property type="evidence" value="ECO:0007669"/>
    <property type="project" value="UniProtKB-SubCell"/>
</dbReference>
<evidence type="ECO:0000256" key="23">
    <source>
        <dbReference type="ARBA" id="ARBA00023273"/>
    </source>
</evidence>
<dbReference type="GO" id="GO:0030426">
    <property type="term" value="C:growth cone"/>
    <property type="evidence" value="ECO:0007669"/>
    <property type="project" value="UniProtKB-SubCell"/>
</dbReference>
<dbReference type="FunFam" id="2.60.40.10:FF:000128">
    <property type="entry name" value="receptor-type tyrosine-protein phosphatase delta isoform X2"/>
    <property type="match status" value="1"/>
</dbReference>
<dbReference type="FunFam" id="2.60.40.10:FF:000010">
    <property type="entry name" value="receptor-type tyrosine-protein phosphatase delta isoform X1"/>
    <property type="match status" value="1"/>
</dbReference>
<evidence type="ECO:0000313" key="37">
    <source>
        <dbReference type="Ensembl" id="ENSXETP00000064868"/>
    </source>
</evidence>
<dbReference type="SMART" id="SM00404">
    <property type="entry name" value="PTPc_motif"/>
    <property type="match status" value="2"/>
</dbReference>
<dbReference type="InterPro" id="IPR036116">
    <property type="entry name" value="FN3_sf"/>
</dbReference>
<evidence type="ECO:0000256" key="9">
    <source>
        <dbReference type="ARBA" id="ARBA00022599"/>
    </source>
</evidence>
<evidence type="ECO:0000256" key="30">
    <source>
        <dbReference type="SAM" id="MobiDB-lite"/>
    </source>
</evidence>
<feature type="domain" description="Ig-like" evidence="35">
    <location>
        <begin position="240"/>
        <end position="322"/>
    </location>
</feature>
<dbReference type="FunFam" id="2.60.40.10:FF:000144">
    <property type="entry name" value="receptor-type tyrosine-protein phosphatase delta isoform X1"/>
    <property type="match status" value="1"/>
</dbReference>
<dbReference type="CDD" id="cd05738">
    <property type="entry name" value="IgI_2_RPTP_IIa_LAR_like"/>
    <property type="match status" value="1"/>
</dbReference>
<evidence type="ECO:0000256" key="1">
    <source>
        <dbReference type="ARBA" id="ARBA00004251"/>
    </source>
</evidence>
<gene>
    <name evidence="37" type="primary">ptprd</name>
</gene>
<evidence type="ECO:0000256" key="8">
    <source>
        <dbReference type="ARBA" id="ARBA00022475"/>
    </source>
</evidence>
<dbReference type="Pfam" id="PF00041">
    <property type="entry name" value="fn3"/>
    <property type="match status" value="6"/>
</dbReference>
<evidence type="ECO:0000256" key="25">
    <source>
        <dbReference type="ARBA" id="ARBA00023329"/>
    </source>
</evidence>
<dbReference type="CDD" id="cd14628">
    <property type="entry name" value="R-PTP-D-2"/>
    <property type="match status" value="1"/>
</dbReference>
<dbReference type="GO" id="GO:0005886">
    <property type="term" value="C:plasma membrane"/>
    <property type="evidence" value="ECO:0007669"/>
    <property type="project" value="UniProtKB-SubCell"/>
</dbReference>
<feature type="domain" description="Fibronectin type-III" evidence="36">
    <location>
        <begin position="329"/>
        <end position="419"/>
    </location>
</feature>
<evidence type="ECO:0000256" key="2">
    <source>
        <dbReference type="ARBA" id="ARBA00004432"/>
    </source>
</evidence>
<dbReference type="PROSITE" id="PS00383">
    <property type="entry name" value="TYR_PHOSPHATASE_1"/>
    <property type="match status" value="2"/>
</dbReference>
<evidence type="ECO:0000256" key="15">
    <source>
        <dbReference type="ARBA" id="ARBA00022889"/>
    </source>
</evidence>
<dbReference type="InterPro" id="IPR003599">
    <property type="entry name" value="Ig_sub"/>
</dbReference>
<evidence type="ECO:0000256" key="22">
    <source>
        <dbReference type="ARBA" id="ARBA00023180"/>
    </source>
</evidence>
<evidence type="ECO:0000256" key="17">
    <source>
        <dbReference type="ARBA" id="ARBA00022989"/>
    </source>
</evidence>
<dbReference type="InterPro" id="IPR050713">
    <property type="entry name" value="RTP_Phos/Ushers"/>
</dbReference>
<evidence type="ECO:0000259" key="34">
    <source>
        <dbReference type="PROSITE" id="PS50056"/>
    </source>
</evidence>
<dbReference type="InterPro" id="IPR003595">
    <property type="entry name" value="Tyr_Pase_cat"/>
</dbReference>
<dbReference type="FunFam" id="2.60.40.10:FF:000082">
    <property type="entry name" value="receptor-type tyrosine-protein phosphatase delta isoform X2"/>
    <property type="match status" value="1"/>
</dbReference>
<keyword evidence="24" id="KW-0393">Immunoglobulin domain</keyword>
<accession>A0A6I8PYJ1</accession>
<evidence type="ECO:0000259" key="36">
    <source>
        <dbReference type="PROSITE" id="PS50853"/>
    </source>
</evidence>
<keyword evidence="15" id="KW-0130">Cell adhesion</keyword>
<proteinExistence type="inferred from homology"/>
<dbReference type="Gene3D" id="3.90.190.10">
    <property type="entry name" value="Protein tyrosine phosphatase superfamily"/>
    <property type="match status" value="2"/>
</dbReference>
<dbReference type="InterPro" id="IPR045905">
    <property type="entry name" value="R-PTP-delta_cat"/>
</dbReference>
<evidence type="ECO:0000256" key="4">
    <source>
        <dbReference type="ARBA" id="ARBA00004489"/>
    </source>
</evidence>
<dbReference type="PROSITE" id="PS50853">
    <property type="entry name" value="FN3"/>
    <property type="match status" value="7"/>
</dbReference>
<feature type="domain" description="Tyrosine specific protein phosphatases" evidence="34">
    <location>
        <begin position="1728"/>
        <end position="1801"/>
    </location>
</feature>
<evidence type="ECO:0000256" key="3">
    <source>
        <dbReference type="ARBA" id="ARBA00004484"/>
    </source>
</evidence>
<evidence type="ECO:0000256" key="21">
    <source>
        <dbReference type="ARBA" id="ARBA00023170"/>
    </source>
</evidence>
<feature type="domain" description="Fibronectin type-III" evidence="36">
    <location>
        <begin position="424"/>
        <end position="520"/>
    </location>
</feature>
<sequence length="1819" mass="204618">MQVPSCQTMNIARPVVVLLCFLLHAGAETPPKLTRTPVDQIGVSGGVASFICQATGDPRPKIVWNKKGKKVSNQRFEVIEFDDGSGSVLRIQPLRTPRDEAIYECVASNSVGEVATTTRLTVLREDQIPRGFPTIDMGPQLKVVERTRTATMLCAASGNPDPEITWFKDYLPVDTSNNNGRIKQLRSGGTPIRGALQIEQSEESDQGKYECVATNSAGTRYSAPANLYVRELREVRRIAPRFSIPPTNHEIMPGGSVNITCVAVGSPMPYVKWMLGSEDLTPEDDMPIGRNVLELTDVRQSANYTCVAMSTLGVIEAIAQINVKALPKPPGTPMVTESTATSITLTWDSGNPEPVSYYIIQHKPKSSEEQYKEIDGVATTRYSVAGLSPYSEYEFRVVAVNNIGRGPPSEPVMTRTSEQAPSSPPRNVQARMLSSTTILVQWEEPEEPNGQIQGYRVYYTMDPTQHINSWTKHNVADSQITTIGNLEPQKTYSVKVLAFTSVGDGPLSNDIQVITQTGVPSQPLNFKAEPESETSILLSWTPPRSDTISSYDLYYKEGDHAEEQVITIDPATSYRLQGLKPNSLYYFRLAARAQVGLGASTAEISARTMQSIPSGPPRKVEVEAVNSTSVKVSWRSPVANKQHGQIRGYQVHYVRMENGEPKGQPMLKDVMLADAQWEYDDTTEHEMIISGLQPETAYSITVTAYTTKGDGARSKPKIVSTSAAVPGKPRLVISHTQMNTALIQWYPPVETFGPVIGYRLKFGRKDLDTLTTLEFSEKEEHFTATDIHKGALYIFKLSARNKVGYGEEIVKELSIPEEPPSGFPQNIHCDSTSSTSVLITWQHPNLEERNGLLTKYTLMYRDINLPHYPIEVPIVPADTTVTLTGLKPDTTYDVKLRAHTSKGPGPFSPSVQFRTLPVDQVFAKNFHVKAVMKTSVLLSWEIPENYNSALPFKILYDDGKMAMEVDGRATQKLITNLKPETSYSFVLTNRGNSAGGLQHRVTAKTAPDVLKTKPVFIGKTNSDGMITVELPEVLANDRIKGYYIVIVPLKKSRGKFIKPWESPDEMELDDLLKEISRKRRSLRFRREAEQKPYIAAHFDVLPTEFTLGDQKQYGGFENKQLQNGQEYVFFVLAVIEHSESTMFATSPYSDPVVSMEIDPQPITDEEEGLIWVVGPVLAVVFIICIVIAILLYKSSKPDRKRTESDSRKSSLPNSKEIPSHHPTDPVELRRLNFQTPGMANHPPIPILELADHIERLKANDNLKFSQEYESIDPGQQFTWEHSNLEVNKPKNRYANVIAYDHSRVLLSAIEGIPGSDYINSNYIDGYRKQNAYIATQGPLPETFGDFWRMMWEQRTATIVMMTKLEERSRIKCDQYWPSRGTETYGLIQITLLDTVELATYTVRTFALYKNGSSEKREVRQFQFTAWPDHGVPEHPTPFLAFLRRVKTCNPPDAGPMVVHCSAGVGRTGCFIVIDAMLERIRHEKTVDIYGHVTLMRAQRNYMVQTEDQYIFIHDALLEAVTCGNTEVPARNLYAYIQKLTQIETGENVTGMELEFKRLASSKAHTSRFISANLPCNKFKNRLVNIMPYESTRVCLQPIRGVEGSDYINASFIDGYRQQKAYIATQGPLAETTEDFWRMLWEHNSTIVVMLTKLREMGREKCHQYWPAERSARYQYFVVDPMAEYNMPQYILREFKVTDARDGQSRTVRQFQFTDWPEQGVPKSGEGFIDFIGQVHKTKEQFGQDGPISVHCSAGVGRTGVFITLSIVLERMRYEGVVDIFQTVKMLRTQRPAVVQTEDQYQFCYRAGLEYLGSFDHYAT</sequence>
<keyword evidence="17 31" id="KW-1133">Transmembrane helix</keyword>
<evidence type="ECO:0000256" key="26">
    <source>
        <dbReference type="ARBA" id="ARBA00034102"/>
    </source>
</evidence>
<comment type="catalytic activity">
    <reaction evidence="28">
        <text>O-phospho-L-tyrosyl-[protein] + H2O = L-tyrosyl-[protein] + phosphate</text>
        <dbReference type="Rhea" id="RHEA:10684"/>
        <dbReference type="Rhea" id="RHEA-COMP:10136"/>
        <dbReference type="Rhea" id="RHEA-COMP:20101"/>
        <dbReference type="ChEBI" id="CHEBI:15377"/>
        <dbReference type="ChEBI" id="CHEBI:43474"/>
        <dbReference type="ChEBI" id="CHEBI:46858"/>
        <dbReference type="ChEBI" id="CHEBI:61978"/>
        <dbReference type="EC" id="3.1.3.48"/>
    </reaction>
</comment>
<feature type="domain" description="Tyrosine specific protein phosphatases" evidence="34">
    <location>
        <begin position="1439"/>
        <end position="1510"/>
    </location>
</feature>
<dbReference type="FunFam" id="2.60.40.10:FF:000027">
    <property type="entry name" value="receptor-type tyrosine-protein phosphatase delta isoform X1"/>
    <property type="match status" value="1"/>
</dbReference>
<evidence type="ECO:0000256" key="16">
    <source>
        <dbReference type="ARBA" id="ARBA00022912"/>
    </source>
</evidence>
<dbReference type="InterPro" id="IPR013098">
    <property type="entry name" value="Ig_I-set"/>
</dbReference>
<evidence type="ECO:0000256" key="24">
    <source>
        <dbReference type="ARBA" id="ARBA00023319"/>
    </source>
</evidence>
<dbReference type="InterPro" id="IPR029021">
    <property type="entry name" value="Prot-tyrosine_phosphatase-like"/>
</dbReference>
<dbReference type="InterPro" id="IPR036179">
    <property type="entry name" value="Ig-like_dom_sf"/>
</dbReference>
<dbReference type="InterPro" id="IPR000387">
    <property type="entry name" value="Tyr_Pase_dom"/>
</dbReference>
<dbReference type="SMART" id="SM00060">
    <property type="entry name" value="FN3"/>
    <property type="match status" value="7"/>
</dbReference>
<dbReference type="PANTHER" id="PTHR46957">
    <property type="entry name" value="CYTOKINE RECEPTOR"/>
    <property type="match status" value="1"/>
</dbReference>
<dbReference type="GO" id="GO:0043204">
    <property type="term" value="C:perikaryon"/>
    <property type="evidence" value="ECO:0007669"/>
    <property type="project" value="UniProtKB-SubCell"/>
</dbReference>
<keyword evidence="18" id="KW-0770">Synapse</keyword>
<dbReference type="PROSITE" id="PS50055">
    <property type="entry name" value="TYR_PHOSPHATASE_PTP"/>
    <property type="match status" value="2"/>
</dbReference>
<evidence type="ECO:0000259" key="33">
    <source>
        <dbReference type="PROSITE" id="PS50055"/>
    </source>
</evidence>
<dbReference type="Ensembl" id="ENSXETT00000099779">
    <property type="protein sequence ID" value="ENSXETP00000064868"/>
    <property type="gene ID" value="ENSXETG00000011833"/>
</dbReference>
<dbReference type="FunFam" id="2.60.40.10:FF:000023">
    <property type="entry name" value="receptor-type tyrosine-protein phosphatase delta isoform X2"/>
    <property type="match status" value="1"/>
</dbReference>
<dbReference type="FunFam" id="2.60.40.10:FF:000068">
    <property type="entry name" value="receptor-type tyrosine-protein phosphatase delta isoform X1"/>
    <property type="match status" value="1"/>
</dbReference>
<keyword evidence="21" id="KW-0675">Receptor</keyword>
<dbReference type="SMART" id="SM00409">
    <property type="entry name" value="IG"/>
    <property type="match status" value="3"/>
</dbReference>